<keyword evidence="1" id="KW-0472">Membrane</keyword>
<feature type="transmembrane region" description="Helical" evidence="1">
    <location>
        <begin position="140"/>
        <end position="157"/>
    </location>
</feature>
<dbReference type="EMBL" id="PXYI01000002">
    <property type="protein sequence ID" value="PSJ42115.1"/>
    <property type="molecule type" value="Genomic_DNA"/>
</dbReference>
<dbReference type="Pfam" id="PF11188">
    <property type="entry name" value="DUF2975"/>
    <property type="match status" value="1"/>
</dbReference>
<reference evidence="2 3" key="1">
    <citation type="submission" date="2018-03" db="EMBL/GenBank/DDBJ databases">
        <title>The draft genome of Sphingosinicella sp. GL-C-18.</title>
        <authorList>
            <person name="Liu L."/>
            <person name="Li L."/>
            <person name="Liang L."/>
            <person name="Zhang X."/>
            <person name="Wang T."/>
        </authorList>
    </citation>
    <scope>NUCLEOTIDE SEQUENCE [LARGE SCALE GENOMIC DNA]</scope>
    <source>
        <strain evidence="2 3">GL-C-18</strain>
    </source>
</reference>
<comment type="caution">
    <text evidence="2">The sequence shown here is derived from an EMBL/GenBank/DDBJ whole genome shotgun (WGS) entry which is preliminary data.</text>
</comment>
<sequence>MKSENRLAAGARRMRIGTVIGMLATVLLIVLAGAAMLLGGIEGVRFSTSGSAPSAETAGALLSGLPFCFGLWRLLAMLRGIEAGEAFTRGTIADLRGFAFWVLVSSVASIVGPPLFELAGGLVGGGDSLSVTLSFESGDFFALLVSALLFFIARLFGEAQRIADDHRQII</sequence>
<dbReference type="OrthoDB" id="9875473at2"/>
<keyword evidence="1" id="KW-1133">Transmembrane helix</keyword>
<evidence type="ECO:0008006" key="4">
    <source>
        <dbReference type="Google" id="ProtNLM"/>
    </source>
</evidence>
<dbReference type="AlphaFoldDB" id="A0A2P7QVW0"/>
<keyword evidence="3" id="KW-1185">Reference proteome</keyword>
<dbReference type="InterPro" id="IPR021354">
    <property type="entry name" value="DUF2975"/>
</dbReference>
<protein>
    <recommendedName>
        <fullName evidence="4">DUF2975 domain-containing protein</fullName>
    </recommendedName>
</protein>
<evidence type="ECO:0000256" key="1">
    <source>
        <dbReference type="SAM" id="Phobius"/>
    </source>
</evidence>
<accession>A0A2P7QVW0</accession>
<name>A0A2P7QVW0_9SPHN</name>
<evidence type="ECO:0000313" key="3">
    <source>
        <dbReference type="Proteomes" id="UP000241167"/>
    </source>
</evidence>
<gene>
    <name evidence="2" type="ORF">C7I55_07720</name>
</gene>
<evidence type="ECO:0000313" key="2">
    <source>
        <dbReference type="EMBL" id="PSJ42115.1"/>
    </source>
</evidence>
<feature type="transmembrane region" description="Helical" evidence="1">
    <location>
        <begin position="16"/>
        <end position="38"/>
    </location>
</feature>
<dbReference type="Proteomes" id="UP000241167">
    <property type="component" value="Unassembled WGS sequence"/>
</dbReference>
<proteinExistence type="predicted"/>
<dbReference type="RefSeq" id="WP_106512283.1">
    <property type="nucleotide sequence ID" value="NZ_PXYI01000002.1"/>
</dbReference>
<keyword evidence="1" id="KW-0812">Transmembrane</keyword>
<feature type="transmembrane region" description="Helical" evidence="1">
    <location>
        <begin position="58"/>
        <end position="78"/>
    </location>
</feature>
<feature type="transmembrane region" description="Helical" evidence="1">
    <location>
        <begin position="98"/>
        <end position="120"/>
    </location>
</feature>
<organism evidence="2 3">
    <name type="scientific">Allosphingosinicella deserti</name>
    <dbReference type="NCBI Taxonomy" id="2116704"/>
    <lineage>
        <taxon>Bacteria</taxon>
        <taxon>Pseudomonadati</taxon>
        <taxon>Pseudomonadota</taxon>
        <taxon>Alphaproteobacteria</taxon>
        <taxon>Sphingomonadales</taxon>
        <taxon>Sphingomonadaceae</taxon>
        <taxon>Allosphingosinicella</taxon>
    </lineage>
</organism>